<organism evidence="2 3">
    <name type="scientific">Mortierella hygrophila</name>
    <dbReference type="NCBI Taxonomy" id="979708"/>
    <lineage>
        <taxon>Eukaryota</taxon>
        <taxon>Fungi</taxon>
        <taxon>Fungi incertae sedis</taxon>
        <taxon>Mucoromycota</taxon>
        <taxon>Mortierellomycotina</taxon>
        <taxon>Mortierellomycetes</taxon>
        <taxon>Mortierellales</taxon>
        <taxon>Mortierellaceae</taxon>
        <taxon>Mortierella</taxon>
    </lineage>
</organism>
<dbReference type="AlphaFoldDB" id="A0A9P6JZQ5"/>
<keyword evidence="3" id="KW-1185">Reference proteome</keyword>
<dbReference type="InterPro" id="IPR001810">
    <property type="entry name" value="F-box_dom"/>
</dbReference>
<accession>A0A9P6JZQ5</accession>
<dbReference type="SUPFAM" id="SSF81383">
    <property type="entry name" value="F-box domain"/>
    <property type="match status" value="1"/>
</dbReference>
<gene>
    <name evidence="2" type="ORF">EC957_005392</name>
</gene>
<name>A0A9P6JZQ5_9FUNG</name>
<dbReference type="InterPro" id="IPR036047">
    <property type="entry name" value="F-box-like_dom_sf"/>
</dbReference>
<feature type="domain" description="F-box" evidence="1">
    <location>
        <begin position="7"/>
        <end position="52"/>
    </location>
</feature>
<protein>
    <recommendedName>
        <fullName evidence="1">F-box domain-containing protein</fullName>
    </recommendedName>
</protein>
<evidence type="ECO:0000259" key="1">
    <source>
        <dbReference type="PROSITE" id="PS50181"/>
    </source>
</evidence>
<sequence>MTSTAHPLTLLTLPTEVLDRVLPFLSQHDLTRCVCVSQAWNKAFVSHFWRTLDFRSHHSLKQFLTSETQQALIKNAKFVRELAIVHKKLYHQFLPSRQTITEEPGVSRSGVFAMGLFANLRTLELHYLRQPEDDHDQRIYALVRQNPSLVRLKIDVAMDPTALMSLITKHLPNLRDLDLSFTCHGDVKFLLENLPECIRA</sequence>
<reference evidence="2" key="1">
    <citation type="journal article" date="2020" name="Fungal Divers.">
        <title>Resolving the Mortierellaceae phylogeny through synthesis of multi-gene phylogenetics and phylogenomics.</title>
        <authorList>
            <person name="Vandepol N."/>
            <person name="Liber J."/>
            <person name="Desiro A."/>
            <person name="Na H."/>
            <person name="Kennedy M."/>
            <person name="Barry K."/>
            <person name="Grigoriev I.V."/>
            <person name="Miller A.N."/>
            <person name="O'Donnell K."/>
            <person name="Stajich J.E."/>
            <person name="Bonito G."/>
        </authorList>
    </citation>
    <scope>NUCLEOTIDE SEQUENCE</scope>
    <source>
        <strain evidence="2">NRRL 2591</strain>
    </source>
</reference>
<dbReference type="Proteomes" id="UP000723463">
    <property type="component" value="Unassembled WGS sequence"/>
</dbReference>
<comment type="caution">
    <text evidence="2">The sequence shown here is derived from an EMBL/GenBank/DDBJ whole genome shotgun (WGS) entry which is preliminary data.</text>
</comment>
<dbReference type="Gene3D" id="3.80.10.10">
    <property type="entry name" value="Ribonuclease Inhibitor"/>
    <property type="match status" value="1"/>
</dbReference>
<feature type="non-terminal residue" evidence="2">
    <location>
        <position position="200"/>
    </location>
</feature>
<dbReference type="SUPFAM" id="SSF52047">
    <property type="entry name" value="RNI-like"/>
    <property type="match status" value="1"/>
</dbReference>
<dbReference type="EMBL" id="JAAAXW010000245">
    <property type="protein sequence ID" value="KAF9539433.1"/>
    <property type="molecule type" value="Genomic_DNA"/>
</dbReference>
<evidence type="ECO:0000313" key="2">
    <source>
        <dbReference type="EMBL" id="KAF9539433.1"/>
    </source>
</evidence>
<dbReference type="InterPro" id="IPR032675">
    <property type="entry name" value="LRR_dom_sf"/>
</dbReference>
<evidence type="ECO:0000313" key="3">
    <source>
        <dbReference type="Proteomes" id="UP000723463"/>
    </source>
</evidence>
<dbReference type="PROSITE" id="PS50181">
    <property type="entry name" value="FBOX"/>
    <property type="match status" value="1"/>
</dbReference>
<proteinExistence type="predicted"/>
<dbReference type="Pfam" id="PF12937">
    <property type="entry name" value="F-box-like"/>
    <property type="match status" value="1"/>
</dbReference>
<dbReference type="SMART" id="SM00256">
    <property type="entry name" value="FBOX"/>
    <property type="match status" value="1"/>
</dbReference>